<protein>
    <recommendedName>
        <fullName evidence="5 12">UDP-N-acetylglucosamine transferase subunit ALG13</fullName>
        <ecNumber evidence="4 12">2.4.1.141</ecNumber>
    </recommendedName>
    <alternativeName>
        <fullName evidence="10 12">Asparagine-linked glycosylation protein 13</fullName>
    </alternativeName>
</protein>
<dbReference type="Pfam" id="PF04101">
    <property type="entry name" value="Glyco_tran_28_C"/>
    <property type="match status" value="1"/>
</dbReference>
<evidence type="ECO:0000256" key="11">
    <source>
        <dbReference type="ARBA" id="ARBA00048184"/>
    </source>
</evidence>
<evidence type="ECO:0000256" key="5">
    <source>
        <dbReference type="ARBA" id="ARBA00017468"/>
    </source>
</evidence>
<sequence length="264" mass="28587">MTHVAQTRPADEELPSFHGDLNVFITVGSTRFDALISHSVLDVSFLHCLSDALKDLENTSADNTVHVIAQYGNADLAEVIGNSSLVSSDGEEIDGDRRAMHGRLSLDLEPPGQAVFFSTNGILQGSLKQDSSTPCPRVEITLFKFAPNLRACMEAADVVISHAGSGTILEVLRLPPISRTRAHERQLIVVPNSSLMDNHQVELAEALADHPDGPYVHVATFDQLSDKMASVLLAMGRGESKLKPFPAFDGSRLNALIDEEMGFM</sequence>
<comment type="caution">
    <text evidence="14">The sequence shown here is derived from an EMBL/GenBank/DDBJ whole genome shotgun (WGS) entry which is preliminary data.</text>
</comment>
<dbReference type="Gene3D" id="3.40.50.2000">
    <property type="entry name" value="Glycogen Phosphorylase B"/>
    <property type="match status" value="1"/>
</dbReference>
<dbReference type="GO" id="GO:0005783">
    <property type="term" value="C:endoplasmic reticulum"/>
    <property type="evidence" value="ECO:0007669"/>
    <property type="project" value="UniProtKB-SubCell"/>
</dbReference>
<dbReference type="InterPro" id="IPR007235">
    <property type="entry name" value="Glyco_trans_28_C"/>
</dbReference>
<dbReference type="SUPFAM" id="SSF53756">
    <property type="entry name" value="UDP-Glycosyltransferase/glycogen phosphorylase"/>
    <property type="match status" value="1"/>
</dbReference>
<dbReference type="EMBL" id="JMSN01000221">
    <property type="protein sequence ID" value="KDN35318.1"/>
    <property type="molecule type" value="Genomic_DNA"/>
</dbReference>
<dbReference type="OrthoDB" id="20273at2759"/>
<evidence type="ECO:0000313" key="15">
    <source>
        <dbReference type="Proteomes" id="UP000027361"/>
    </source>
</evidence>
<evidence type="ECO:0000256" key="10">
    <source>
        <dbReference type="ARBA" id="ARBA00032061"/>
    </source>
</evidence>
<dbReference type="Proteomes" id="UP000027361">
    <property type="component" value="Unassembled WGS sequence"/>
</dbReference>
<dbReference type="HOGENOM" id="CLU_934459_0_0_1"/>
<name>A0A066V520_TILAU</name>
<dbReference type="InParanoid" id="A0A066V520"/>
<dbReference type="OMA" id="ETRTHRC"/>
<proteinExistence type="inferred from homology"/>
<keyword evidence="8 12" id="KW-0256">Endoplasmic reticulum</keyword>
<evidence type="ECO:0000259" key="13">
    <source>
        <dbReference type="Pfam" id="PF04101"/>
    </source>
</evidence>
<dbReference type="PANTHER" id="PTHR12867:SF6">
    <property type="entry name" value="N-ACETYLGLUCOSAMINYLDIPHOSPHODOLICHOL N-ACETYLGLUCOSAMINYLTRANSFERASE"/>
    <property type="match status" value="1"/>
</dbReference>
<organism evidence="14 15">
    <name type="scientific">Tilletiaria anomala (strain ATCC 24038 / CBS 436.72 / UBC 951)</name>
    <dbReference type="NCBI Taxonomy" id="1037660"/>
    <lineage>
        <taxon>Eukaryota</taxon>
        <taxon>Fungi</taxon>
        <taxon>Dikarya</taxon>
        <taxon>Basidiomycota</taxon>
        <taxon>Ustilaginomycotina</taxon>
        <taxon>Exobasidiomycetes</taxon>
        <taxon>Georgefischeriales</taxon>
        <taxon>Tilletiariaceae</taxon>
        <taxon>Tilletiaria</taxon>
    </lineage>
</organism>
<evidence type="ECO:0000256" key="9">
    <source>
        <dbReference type="ARBA" id="ARBA00024804"/>
    </source>
</evidence>
<evidence type="ECO:0000256" key="2">
    <source>
        <dbReference type="ARBA" id="ARBA00006962"/>
    </source>
</evidence>
<evidence type="ECO:0000256" key="3">
    <source>
        <dbReference type="ARBA" id="ARBA00011198"/>
    </source>
</evidence>
<feature type="domain" description="Glycosyl transferase family 28 C-terminal" evidence="13">
    <location>
        <begin position="138"/>
        <end position="208"/>
    </location>
</feature>
<comment type="subcellular location">
    <subcellularLocation>
        <location evidence="1 12">Endoplasmic reticulum</location>
    </subcellularLocation>
</comment>
<dbReference type="GeneID" id="25265533"/>
<evidence type="ECO:0000256" key="1">
    <source>
        <dbReference type="ARBA" id="ARBA00004240"/>
    </source>
</evidence>
<evidence type="ECO:0000256" key="7">
    <source>
        <dbReference type="ARBA" id="ARBA00022679"/>
    </source>
</evidence>
<dbReference type="EC" id="2.4.1.141" evidence="4 12"/>
<dbReference type="FunCoup" id="A0A066V520">
    <property type="interactions" value="109"/>
</dbReference>
<evidence type="ECO:0000256" key="4">
    <source>
        <dbReference type="ARBA" id="ARBA00012614"/>
    </source>
</evidence>
<dbReference type="RefSeq" id="XP_013239775.1">
    <property type="nucleotide sequence ID" value="XM_013384321.1"/>
</dbReference>
<dbReference type="GO" id="GO:0006488">
    <property type="term" value="P:dolichol-linked oligosaccharide biosynthetic process"/>
    <property type="evidence" value="ECO:0007669"/>
    <property type="project" value="InterPro"/>
</dbReference>
<comment type="function">
    <text evidence="9 12">Involved in protein N-glycosylation. Essential for the second step of the dolichol-linked oligosaccharide pathway.</text>
</comment>
<evidence type="ECO:0000313" key="14">
    <source>
        <dbReference type="EMBL" id="KDN35318.1"/>
    </source>
</evidence>
<gene>
    <name evidence="12" type="primary">ALG13</name>
    <name evidence="14" type="ORF">K437DRAFT_260385</name>
</gene>
<evidence type="ECO:0000256" key="12">
    <source>
        <dbReference type="RuleBase" id="RU362128"/>
    </source>
</evidence>
<evidence type="ECO:0000256" key="8">
    <source>
        <dbReference type="ARBA" id="ARBA00022824"/>
    </source>
</evidence>
<evidence type="ECO:0000256" key="6">
    <source>
        <dbReference type="ARBA" id="ARBA00022676"/>
    </source>
</evidence>
<comment type="catalytic activity">
    <reaction evidence="11">
        <text>an N-acetyl-alpha-D-glucosaminyl-diphospho-di-trans,poly-cis-dolichol + UDP-N-acetyl-alpha-D-glucosamine = an N,N'-diacetylchitobiosyl-diphospho-di-trans,poly-cis-dolichol + UDP + H(+)</text>
        <dbReference type="Rhea" id="RHEA:23380"/>
        <dbReference type="Rhea" id="RHEA-COMP:19507"/>
        <dbReference type="Rhea" id="RHEA-COMP:19510"/>
        <dbReference type="ChEBI" id="CHEBI:15378"/>
        <dbReference type="ChEBI" id="CHEBI:57269"/>
        <dbReference type="ChEBI" id="CHEBI:57705"/>
        <dbReference type="ChEBI" id="CHEBI:58223"/>
        <dbReference type="ChEBI" id="CHEBI:58427"/>
        <dbReference type="EC" id="2.4.1.141"/>
    </reaction>
</comment>
<accession>A0A066V520</accession>
<dbReference type="PANTHER" id="PTHR12867">
    <property type="entry name" value="GLYCOSYL TRANSFERASE-RELATED"/>
    <property type="match status" value="1"/>
</dbReference>
<keyword evidence="6 12" id="KW-0328">Glycosyltransferase</keyword>
<dbReference type="AlphaFoldDB" id="A0A066V520"/>
<keyword evidence="15" id="KW-1185">Reference proteome</keyword>
<dbReference type="GO" id="GO:0004577">
    <property type="term" value="F:N-acetylglucosaminyldiphosphodolichol N-acetylglucosaminyltransferase activity"/>
    <property type="evidence" value="ECO:0007669"/>
    <property type="project" value="UniProtKB-EC"/>
</dbReference>
<dbReference type="InterPro" id="IPR039042">
    <property type="entry name" value="Alg13-like"/>
</dbReference>
<comment type="subunit">
    <text evidence="3 12">Heterodimer with ALG14 to form a functional enzyme.</text>
</comment>
<reference evidence="14 15" key="1">
    <citation type="submission" date="2014-05" db="EMBL/GenBank/DDBJ databases">
        <title>Draft genome sequence of a rare smut relative, Tilletiaria anomala UBC 951.</title>
        <authorList>
            <consortium name="DOE Joint Genome Institute"/>
            <person name="Toome M."/>
            <person name="Kuo A."/>
            <person name="Henrissat B."/>
            <person name="Lipzen A."/>
            <person name="Tritt A."/>
            <person name="Yoshinaga Y."/>
            <person name="Zane M."/>
            <person name="Barry K."/>
            <person name="Grigoriev I.V."/>
            <person name="Spatafora J.W."/>
            <person name="Aimea M.C."/>
        </authorList>
    </citation>
    <scope>NUCLEOTIDE SEQUENCE [LARGE SCALE GENOMIC DNA]</scope>
    <source>
        <strain evidence="14 15">UBC 951</strain>
    </source>
</reference>
<keyword evidence="7 12" id="KW-0808">Transferase</keyword>
<comment type="similarity">
    <text evidence="2 12">Belongs to the glycosyltransferase 28 family.</text>
</comment>
<dbReference type="STRING" id="1037660.A0A066V520"/>